<dbReference type="RefSeq" id="WP_184199632.1">
    <property type="nucleotide sequence ID" value="NZ_JACIIV010000014.1"/>
</dbReference>
<name>A0A841LDZ4_9SPHN</name>
<keyword evidence="3 5" id="KW-0378">Hydrolase</keyword>
<dbReference type="Gene3D" id="3.40.50.200">
    <property type="entry name" value="Peptidase S8/S53 domain"/>
    <property type="match status" value="1"/>
</dbReference>
<evidence type="ECO:0000259" key="7">
    <source>
        <dbReference type="Pfam" id="PF00082"/>
    </source>
</evidence>
<accession>A0A841LDZ4</accession>
<gene>
    <name evidence="8" type="ORF">FHS79_002217</name>
</gene>
<dbReference type="InterPro" id="IPR036852">
    <property type="entry name" value="Peptidase_S8/S53_dom_sf"/>
</dbReference>
<keyword evidence="4 5" id="KW-0720">Serine protease</keyword>
<dbReference type="PROSITE" id="PS51892">
    <property type="entry name" value="SUBTILASE"/>
    <property type="match status" value="1"/>
</dbReference>
<dbReference type="InterPro" id="IPR000209">
    <property type="entry name" value="Peptidase_S8/S53_dom"/>
</dbReference>
<comment type="caution">
    <text evidence="8">The sequence shown here is derived from an EMBL/GenBank/DDBJ whole genome shotgun (WGS) entry which is preliminary data.</text>
</comment>
<feature type="domain" description="Peptidase S8/S53" evidence="7">
    <location>
        <begin position="205"/>
        <end position="440"/>
    </location>
</feature>
<evidence type="ECO:0000256" key="5">
    <source>
        <dbReference type="PROSITE-ProRule" id="PRU01240"/>
    </source>
</evidence>
<dbReference type="PRINTS" id="PR00723">
    <property type="entry name" value="SUBTILISIN"/>
</dbReference>
<evidence type="ECO:0000313" key="8">
    <source>
        <dbReference type="EMBL" id="MBB6228035.1"/>
    </source>
</evidence>
<dbReference type="PANTHER" id="PTHR43806">
    <property type="entry name" value="PEPTIDASE S8"/>
    <property type="match status" value="1"/>
</dbReference>
<keyword evidence="2 5" id="KW-0645">Protease</keyword>
<comment type="similarity">
    <text evidence="1 5 6">Belongs to the peptidase S8 family.</text>
</comment>
<dbReference type="InterPro" id="IPR050131">
    <property type="entry name" value="Peptidase_S8_subtilisin-like"/>
</dbReference>
<evidence type="ECO:0000256" key="3">
    <source>
        <dbReference type="ARBA" id="ARBA00022801"/>
    </source>
</evidence>
<dbReference type="EMBL" id="JACIIV010000014">
    <property type="protein sequence ID" value="MBB6228035.1"/>
    <property type="molecule type" value="Genomic_DNA"/>
</dbReference>
<evidence type="ECO:0000256" key="1">
    <source>
        <dbReference type="ARBA" id="ARBA00011073"/>
    </source>
</evidence>
<dbReference type="AlphaFoldDB" id="A0A841LDZ4"/>
<sequence length="450" mass="45553">MARKPTRDDGGDSGLGALGADVDAMLLAALERAEAEGGGTGEEISATDETLTTGRMIVTYKEGAADDGALANMGMRTADARDFEDGAVAMDALGDADALLLPEIGVAVISGNAASERSLGSAGAKSLASDSPISVIEPEYFAFSEGDAGEYLRGFLRAAQTIEADLRGLGAPVDEEDEEGGALVLGATPGLIASRVPQSSRSGLGIRVAVLDTGMDLGHPEFAGRAMVSRSFVGQPVQDLHSHGTHCIGTACGPLAPPGNTPRYGIAHRSTIFVGKVLSNSGTGSTGGILAGMNWAIANNCAVISMSLGAQTGVQFGYVAAGAAALARGCLIIAAAGNAASSTGAPANSPSIMSVASLDRNLAPSSFSNRGKIDISAIGRDVWSSVPRPQRHGFKTGTSMACPHVAGVAALWAQTNGSLRGMALWQRLLASARPLPYPASRVGRGLVQAP</sequence>
<evidence type="ECO:0000256" key="6">
    <source>
        <dbReference type="RuleBase" id="RU003355"/>
    </source>
</evidence>
<dbReference type="InterPro" id="IPR023828">
    <property type="entry name" value="Peptidase_S8_Ser-AS"/>
</dbReference>
<protein>
    <submittedName>
        <fullName evidence="8">Subtilisin family serine protease</fullName>
    </submittedName>
</protein>
<keyword evidence="9" id="KW-1185">Reference proteome</keyword>
<dbReference type="GO" id="GO:0004252">
    <property type="term" value="F:serine-type endopeptidase activity"/>
    <property type="evidence" value="ECO:0007669"/>
    <property type="project" value="UniProtKB-UniRule"/>
</dbReference>
<feature type="active site" description="Charge relay system" evidence="5">
    <location>
        <position position="399"/>
    </location>
</feature>
<dbReference type="PANTHER" id="PTHR43806:SF11">
    <property type="entry name" value="CEREVISIN-RELATED"/>
    <property type="match status" value="1"/>
</dbReference>
<dbReference type="GO" id="GO:0006508">
    <property type="term" value="P:proteolysis"/>
    <property type="evidence" value="ECO:0007669"/>
    <property type="project" value="UniProtKB-KW"/>
</dbReference>
<evidence type="ECO:0000256" key="4">
    <source>
        <dbReference type="ARBA" id="ARBA00022825"/>
    </source>
</evidence>
<feature type="active site" description="Charge relay system" evidence="5">
    <location>
        <position position="243"/>
    </location>
</feature>
<reference evidence="8 9" key="1">
    <citation type="submission" date="2020-08" db="EMBL/GenBank/DDBJ databases">
        <title>Genomic Encyclopedia of Type Strains, Phase IV (KMG-IV): sequencing the most valuable type-strain genomes for metagenomic binning, comparative biology and taxonomic classification.</title>
        <authorList>
            <person name="Goeker M."/>
        </authorList>
    </citation>
    <scope>NUCLEOTIDE SEQUENCE [LARGE SCALE GENOMIC DNA]</scope>
    <source>
        <strain evidence="8 9">DSM 102189</strain>
    </source>
</reference>
<proteinExistence type="inferred from homology"/>
<dbReference type="Proteomes" id="UP000538147">
    <property type="component" value="Unassembled WGS sequence"/>
</dbReference>
<evidence type="ECO:0000313" key="9">
    <source>
        <dbReference type="Proteomes" id="UP000538147"/>
    </source>
</evidence>
<organism evidence="8 9">
    <name type="scientific">Polymorphobacter multimanifer</name>
    <dbReference type="NCBI Taxonomy" id="1070431"/>
    <lineage>
        <taxon>Bacteria</taxon>
        <taxon>Pseudomonadati</taxon>
        <taxon>Pseudomonadota</taxon>
        <taxon>Alphaproteobacteria</taxon>
        <taxon>Sphingomonadales</taxon>
        <taxon>Sphingosinicellaceae</taxon>
        <taxon>Polymorphobacter</taxon>
    </lineage>
</organism>
<dbReference type="PROSITE" id="PS00138">
    <property type="entry name" value="SUBTILASE_SER"/>
    <property type="match status" value="1"/>
</dbReference>
<dbReference type="Pfam" id="PF00082">
    <property type="entry name" value="Peptidase_S8"/>
    <property type="match status" value="1"/>
</dbReference>
<dbReference type="PROSITE" id="PS00136">
    <property type="entry name" value="SUBTILASE_ASP"/>
    <property type="match status" value="1"/>
</dbReference>
<feature type="active site" description="Charge relay system" evidence="5">
    <location>
        <position position="212"/>
    </location>
</feature>
<dbReference type="InterPro" id="IPR015500">
    <property type="entry name" value="Peptidase_S8_subtilisin-rel"/>
</dbReference>
<dbReference type="SUPFAM" id="SSF52743">
    <property type="entry name" value="Subtilisin-like"/>
    <property type="match status" value="1"/>
</dbReference>
<evidence type="ECO:0000256" key="2">
    <source>
        <dbReference type="ARBA" id="ARBA00022670"/>
    </source>
</evidence>
<dbReference type="InterPro" id="IPR023827">
    <property type="entry name" value="Peptidase_S8_Asp-AS"/>
</dbReference>